<dbReference type="InterPro" id="IPR005839">
    <property type="entry name" value="Methylthiotransferase"/>
</dbReference>
<dbReference type="FunFam" id="3.80.30.20:FF:000001">
    <property type="entry name" value="tRNA-2-methylthio-N(6)-dimethylallyladenosine synthase 2"/>
    <property type="match status" value="1"/>
</dbReference>
<sequence>MKKSYRIVTYGCAMNRSDSERMAATLESLGFQPARENRAPDLLIFNACSVRQSAIDRIYGQAGNIRELKTRNPKLKTIVTGCVLPQDRGSFKQRFDLVFNIKDLARLRSDLGDFKKPSQQDIDYFKIEPRSQSKFSALVPVSFGCNRFCTYCAVPYTRGLEIDRPAAEIVAEVAEFISRGFREITLLGQTVSSWRDPEKPKYEFVDLLAEIEKMPGKFWLRFTSPYVLDFDEKLIRFLAQAQKANNYLNLPLQSGDDTILKRMNRRYSVSEYLRVLNWAKKQIPDFNFSTDIIVGFCGETGKQFQNTYQVFARIKPAMAYIARYSPRPGTVSQKLMKDDVSAKTKKARLEKLTRLLRKTAKENLEKEIGKTLEVLVDTWRPRKKESLGKTRNFKTVRFPSPKNLTGQFANVKILKAREFELEGKLI</sequence>
<dbReference type="InterPro" id="IPR023404">
    <property type="entry name" value="rSAM_horseshoe"/>
</dbReference>
<evidence type="ECO:0000256" key="7">
    <source>
        <dbReference type="ARBA" id="ARBA00023004"/>
    </source>
</evidence>
<dbReference type="STRING" id="1802443.A2117_02650"/>
<keyword evidence="6" id="KW-0479">Metal-binding</keyword>
<dbReference type="Proteomes" id="UP000179245">
    <property type="component" value="Unassembled WGS sequence"/>
</dbReference>
<evidence type="ECO:0000256" key="9">
    <source>
        <dbReference type="ARBA" id="ARBA00033765"/>
    </source>
</evidence>
<reference evidence="13 14" key="1">
    <citation type="journal article" date="2016" name="Nat. Commun.">
        <title>Thousands of microbial genomes shed light on interconnected biogeochemical processes in an aquifer system.</title>
        <authorList>
            <person name="Anantharaman K."/>
            <person name="Brown C.T."/>
            <person name="Hug L.A."/>
            <person name="Sharon I."/>
            <person name="Castelle C.J."/>
            <person name="Probst A.J."/>
            <person name="Thomas B.C."/>
            <person name="Singh A."/>
            <person name="Wilkins M.J."/>
            <person name="Karaoz U."/>
            <person name="Brodie E.L."/>
            <person name="Williams K.H."/>
            <person name="Hubbard S.S."/>
            <person name="Banfield J.F."/>
        </authorList>
    </citation>
    <scope>NUCLEOTIDE SEQUENCE [LARGE SCALE GENOMIC DNA]</scope>
</reference>
<dbReference type="Pfam" id="PF04055">
    <property type="entry name" value="Radical_SAM"/>
    <property type="match status" value="1"/>
</dbReference>
<dbReference type="GO" id="GO:0051539">
    <property type="term" value="F:4 iron, 4 sulfur cluster binding"/>
    <property type="evidence" value="ECO:0007669"/>
    <property type="project" value="UniProtKB-KW"/>
</dbReference>
<comment type="caution">
    <text evidence="13">The sequence shown here is derived from an EMBL/GenBank/DDBJ whole genome shotgun (WGS) entry which is preliminary data.</text>
</comment>
<evidence type="ECO:0000256" key="8">
    <source>
        <dbReference type="ARBA" id="ARBA00023014"/>
    </source>
</evidence>
<dbReference type="PROSITE" id="PS51918">
    <property type="entry name" value="RADICAL_SAM"/>
    <property type="match status" value="1"/>
</dbReference>
<dbReference type="NCBIfam" id="TIGR00089">
    <property type="entry name" value="MiaB/RimO family radical SAM methylthiotransferase"/>
    <property type="match status" value="1"/>
</dbReference>
<feature type="domain" description="Radical SAM core" evidence="12">
    <location>
        <begin position="131"/>
        <end position="362"/>
    </location>
</feature>
<evidence type="ECO:0000259" key="11">
    <source>
        <dbReference type="PROSITE" id="PS51449"/>
    </source>
</evidence>
<evidence type="ECO:0000313" key="13">
    <source>
        <dbReference type="EMBL" id="OHA62849.1"/>
    </source>
</evidence>
<keyword evidence="7" id="KW-0408">Iron</keyword>
<comment type="cofactor">
    <cofactor evidence="1">
        <name>[4Fe-4S] cluster</name>
        <dbReference type="ChEBI" id="CHEBI:49883"/>
    </cofactor>
</comment>
<dbReference type="InterPro" id="IPR006638">
    <property type="entry name" value="Elp3/MiaA/NifB-like_rSAM"/>
</dbReference>
<organism evidence="13 14">
    <name type="scientific">Candidatus Wildermuthbacteria bacterium GWA2_46_15</name>
    <dbReference type="NCBI Taxonomy" id="1802443"/>
    <lineage>
        <taxon>Bacteria</taxon>
        <taxon>Candidatus Wildermuthiibacteriota</taxon>
    </lineage>
</organism>
<dbReference type="SMART" id="SM00729">
    <property type="entry name" value="Elp3"/>
    <property type="match status" value="1"/>
</dbReference>
<dbReference type="PROSITE" id="PS51449">
    <property type="entry name" value="MTTASE_N"/>
    <property type="match status" value="1"/>
</dbReference>
<name>A0A1G2QRS3_9BACT</name>
<keyword evidence="5" id="KW-0949">S-adenosyl-L-methionine</keyword>
<feature type="domain" description="MTTase N-terminal" evidence="11">
    <location>
        <begin position="3"/>
        <end position="116"/>
    </location>
</feature>
<dbReference type="AlphaFoldDB" id="A0A1G2QRS3"/>
<dbReference type="SUPFAM" id="SSF102114">
    <property type="entry name" value="Radical SAM enzymes"/>
    <property type="match status" value="1"/>
</dbReference>
<evidence type="ECO:0000256" key="6">
    <source>
        <dbReference type="ARBA" id="ARBA00022723"/>
    </source>
</evidence>
<evidence type="ECO:0000259" key="12">
    <source>
        <dbReference type="PROSITE" id="PS51918"/>
    </source>
</evidence>
<keyword evidence="4" id="KW-0808">Transferase</keyword>
<dbReference type="SFLD" id="SFLDG01061">
    <property type="entry name" value="methylthiotransferase"/>
    <property type="match status" value="1"/>
</dbReference>
<dbReference type="PANTHER" id="PTHR43020">
    <property type="entry name" value="CDK5 REGULATORY SUBUNIT-ASSOCIATED PROTEIN 1"/>
    <property type="match status" value="1"/>
</dbReference>
<keyword evidence="8" id="KW-0411">Iron-sulfur</keyword>
<evidence type="ECO:0000256" key="5">
    <source>
        <dbReference type="ARBA" id="ARBA00022691"/>
    </source>
</evidence>
<dbReference type="GO" id="GO:0046872">
    <property type="term" value="F:metal ion binding"/>
    <property type="evidence" value="ECO:0007669"/>
    <property type="project" value="UniProtKB-KW"/>
</dbReference>
<dbReference type="EC" id="2.8.4.3" evidence="9"/>
<dbReference type="CDD" id="cd01335">
    <property type="entry name" value="Radical_SAM"/>
    <property type="match status" value="1"/>
</dbReference>
<protein>
    <recommendedName>
        <fullName evidence="9">tRNA-2-methylthio-N(6)-dimethylallyladenosine synthase</fullName>
        <ecNumber evidence="9">2.8.4.3</ecNumber>
    </recommendedName>
</protein>
<dbReference type="SFLD" id="SFLDG01082">
    <property type="entry name" value="B12-binding_domain_containing"/>
    <property type="match status" value="1"/>
</dbReference>
<dbReference type="InterPro" id="IPR002792">
    <property type="entry name" value="TRAM_dom"/>
</dbReference>
<dbReference type="Pfam" id="PF00919">
    <property type="entry name" value="UPF0004"/>
    <property type="match status" value="1"/>
</dbReference>
<dbReference type="Gene3D" id="3.40.50.12160">
    <property type="entry name" value="Methylthiotransferase, N-terminal domain"/>
    <property type="match status" value="1"/>
</dbReference>
<evidence type="ECO:0000259" key="10">
    <source>
        <dbReference type="PROSITE" id="PS50926"/>
    </source>
</evidence>
<dbReference type="Gene3D" id="3.80.30.20">
    <property type="entry name" value="tm_1862 like domain"/>
    <property type="match status" value="1"/>
</dbReference>
<keyword evidence="3" id="KW-0004">4Fe-4S</keyword>
<accession>A0A1G2QRS3</accession>
<dbReference type="InterPro" id="IPR007197">
    <property type="entry name" value="rSAM"/>
</dbReference>
<gene>
    <name evidence="13" type="ORF">A2117_02650</name>
</gene>
<evidence type="ECO:0000256" key="4">
    <source>
        <dbReference type="ARBA" id="ARBA00022679"/>
    </source>
</evidence>
<dbReference type="GO" id="GO:0035597">
    <property type="term" value="F:tRNA-2-methylthio-N(6)-dimethylallyladenosine(37) synthase activity"/>
    <property type="evidence" value="ECO:0007669"/>
    <property type="project" value="UniProtKB-EC"/>
</dbReference>
<dbReference type="InterPro" id="IPR013848">
    <property type="entry name" value="Methylthiotransferase_N"/>
</dbReference>
<dbReference type="PANTHER" id="PTHR43020:SF2">
    <property type="entry name" value="MITOCHONDRIAL TRNA METHYLTHIOTRANSFERASE CDK5RAP1"/>
    <property type="match status" value="1"/>
</dbReference>
<comment type="function">
    <text evidence="2">Catalyzes the methylthiolation of N6-(dimethylallyl)adenosine (i(6)A), leading to the formation of 2-methylthio-N6-(dimethylallyl)adenosine (ms(2)i(6)A) at position 37 in tRNAs that read codons beginning with uridine.</text>
</comment>
<dbReference type="GO" id="GO:0005829">
    <property type="term" value="C:cytosol"/>
    <property type="evidence" value="ECO:0007669"/>
    <property type="project" value="TreeGrafter"/>
</dbReference>
<dbReference type="InterPro" id="IPR020612">
    <property type="entry name" value="Methylthiotransferase_CS"/>
</dbReference>
<evidence type="ECO:0000256" key="1">
    <source>
        <dbReference type="ARBA" id="ARBA00001966"/>
    </source>
</evidence>
<dbReference type="EMBL" id="MHTO01000002">
    <property type="protein sequence ID" value="OHA62849.1"/>
    <property type="molecule type" value="Genomic_DNA"/>
</dbReference>
<dbReference type="InterPro" id="IPR058240">
    <property type="entry name" value="rSAM_sf"/>
</dbReference>
<dbReference type="PROSITE" id="PS01278">
    <property type="entry name" value="MTTASE_RADICAL"/>
    <property type="match status" value="1"/>
</dbReference>
<evidence type="ECO:0000256" key="3">
    <source>
        <dbReference type="ARBA" id="ARBA00022485"/>
    </source>
</evidence>
<dbReference type="InterPro" id="IPR038135">
    <property type="entry name" value="Methylthiotransferase_N_sf"/>
</dbReference>
<dbReference type="PROSITE" id="PS50926">
    <property type="entry name" value="TRAM"/>
    <property type="match status" value="1"/>
</dbReference>
<evidence type="ECO:0000256" key="2">
    <source>
        <dbReference type="ARBA" id="ARBA00003234"/>
    </source>
</evidence>
<dbReference type="SFLD" id="SFLDS00029">
    <property type="entry name" value="Radical_SAM"/>
    <property type="match status" value="1"/>
</dbReference>
<proteinExistence type="predicted"/>
<feature type="domain" description="TRAM" evidence="10">
    <location>
        <begin position="365"/>
        <end position="426"/>
    </location>
</feature>
<evidence type="ECO:0000313" key="14">
    <source>
        <dbReference type="Proteomes" id="UP000179245"/>
    </source>
</evidence>
<dbReference type="Pfam" id="PF01938">
    <property type="entry name" value="TRAM"/>
    <property type="match status" value="1"/>
</dbReference>